<keyword evidence="1" id="KW-0413">Isomerase</keyword>
<gene>
    <name evidence="1" type="ORF">EXY23_05265</name>
</gene>
<organism evidence="1 2">
    <name type="scientific">Roseicella aquatilis</name>
    <dbReference type="NCBI Taxonomy" id="2527868"/>
    <lineage>
        <taxon>Bacteria</taxon>
        <taxon>Pseudomonadati</taxon>
        <taxon>Pseudomonadota</taxon>
        <taxon>Alphaproteobacteria</taxon>
        <taxon>Acetobacterales</taxon>
        <taxon>Roseomonadaceae</taxon>
        <taxon>Roseicella</taxon>
    </lineage>
</organism>
<dbReference type="EMBL" id="SKBM01000004">
    <property type="protein sequence ID" value="TCZ64790.1"/>
    <property type="molecule type" value="Genomic_DNA"/>
</dbReference>
<evidence type="ECO:0000313" key="2">
    <source>
        <dbReference type="Proteomes" id="UP000295023"/>
    </source>
</evidence>
<dbReference type="Gene3D" id="3.20.20.150">
    <property type="entry name" value="Divalent-metal-dependent TIM barrel enzymes"/>
    <property type="match status" value="1"/>
</dbReference>
<protein>
    <submittedName>
        <fullName evidence="1">Sugar phosphate isomerase</fullName>
    </submittedName>
</protein>
<comment type="caution">
    <text evidence="1">The sequence shown here is derived from an EMBL/GenBank/DDBJ whole genome shotgun (WGS) entry which is preliminary data.</text>
</comment>
<keyword evidence="2" id="KW-1185">Reference proteome</keyword>
<dbReference type="OrthoDB" id="2237247at2"/>
<reference evidence="1 2" key="1">
    <citation type="submission" date="2019-03" db="EMBL/GenBank/DDBJ databases">
        <title>Paracraurococcus aquatilis NE82 genome sequence.</title>
        <authorList>
            <person name="Zhao Y."/>
            <person name="Du Z."/>
        </authorList>
    </citation>
    <scope>NUCLEOTIDE SEQUENCE [LARGE SCALE GENOMIC DNA]</scope>
    <source>
        <strain evidence="1 2">NE82</strain>
    </source>
</reference>
<accession>A0A4R4DSK5</accession>
<evidence type="ECO:0000313" key="1">
    <source>
        <dbReference type="EMBL" id="TCZ64790.1"/>
    </source>
</evidence>
<dbReference type="RefSeq" id="WP_132285332.1">
    <property type="nucleotide sequence ID" value="NZ_SKBM01000004.1"/>
</dbReference>
<dbReference type="SUPFAM" id="SSF51658">
    <property type="entry name" value="Xylose isomerase-like"/>
    <property type="match status" value="1"/>
</dbReference>
<dbReference type="InterPro" id="IPR036237">
    <property type="entry name" value="Xyl_isomerase-like_sf"/>
</dbReference>
<dbReference type="AlphaFoldDB" id="A0A4R4DSK5"/>
<dbReference type="GO" id="GO:0016853">
    <property type="term" value="F:isomerase activity"/>
    <property type="evidence" value="ECO:0007669"/>
    <property type="project" value="UniProtKB-KW"/>
</dbReference>
<dbReference type="Proteomes" id="UP000295023">
    <property type="component" value="Unassembled WGS sequence"/>
</dbReference>
<name>A0A4R4DSK5_9PROT</name>
<sequence>MSASPVFITLGAFGADLVRSRGQAAFLPLIAASGAAGAEIRRELFAAEEEPPLGALRAELAARGLRCRYSAPFELWAADGTPSLDGLSELIAEAEALGAEALKIALGHYAGSPCLLSLREVVERSPVRILVENDQTAHGGSLAPMAAFARACTAEGIGLGVTCDIGNWSWTGTDPEAAVRALAPHTVYVHTKAVQRRDGKLAAVPLDPAADAPWRALVAAFPRDLPRAIEFPLAGPDIEIVTRFYVDMLAAA</sequence>
<proteinExistence type="predicted"/>